<accession>A0A7W8A9T6</accession>
<proteinExistence type="predicted"/>
<sequence>MSRNPYGRAALGGSRRSDARQGRATARRALAAVDVVAQENPTQLKTIAGWRSTPYLLYLINTPKPAAHDREVCVIKPAITQYKENKGRLPLWDQELLGDDGRRLGVVRWGQGIPSGSMYAPHYRCDRKKLGFGKNEEKNTGGCIYVTADRVFTMSKS</sequence>
<dbReference type="Proteomes" id="UP000568380">
    <property type="component" value="Unassembled WGS sequence"/>
</dbReference>
<dbReference type="EMBL" id="JACHIN010000013">
    <property type="protein sequence ID" value="MBB5082292.1"/>
    <property type="molecule type" value="Genomic_DNA"/>
</dbReference>
<organism evidence="2 3">
    <name type="scientific">Nonomuraea endophytica</name>
    <dbReference type="NCBI Taxonomy" id="714136"/>
    <lineage>
        <taxon>Bacteria</taxon>
        <taxon>Bacillati</taxon>
        <taxon>Actinomycetota</taxon>
        <taxon>Actinomycetes</taxon>
        <taxon>Streptosporangiales</taxon>
        <taxon>Streptosporangiaceae</taxon>
        <taxon>Nonomuraea</taxon>
    </lineage>
</organism>
<feature type="region of interest" description="Disordered" evidence="1">
    <location>
        <begin position="1"/>
        <end position="22"/>
    </location>
</feature>
<evidence type="ECO:0000313" key="3">
    <source>
        <dbReference type="Proteomes" id="UP000568380"/>
    </source>
</evidence>
<comment type="caution">
    <text evidence="2">The sequence shown here is derived from an EMBL/GenBank/DDBJ whole genome shotgun (WGS) entry which is preliminary data.</text>
</comment>
<gene>
    <name evidence="2" type="ORF">HNR40_007787</name>
</gene>
<dbReference type="AlphaFoldDB" id="A0A7W8A9T6"/>
<evidence type="ECO:0000256" key="1">
    <source>
        <dbReference type="SAM" id="MobiDB-lite"/>
    </source>
</evidence>
<name>A0A7W8A9T6_9ACTN</name>
<dbReference type="RefSeq" id="WP_184970399.1">
    <property type="nucleotide sequence ID" value="NZ_JACHIN010000013.1"/>
</dbReference>
<reference evidence="2 3" key="1">
    <citation type="submission" date="2020-08" db="EMBL/GenBank/DDBJ databases">
        <title>Genomic Encyclopedia of Type Strains, Phase IV (KMG-IV): sequencing the most valuable type-strain genomes for metagenomic binning, comparative biology and taxonomic classification.</title>
        <authorList>
            <person name="Goeker M."/>
        </authorList>
    </citation>
    <scope>NUCLEOTIDE SEQUENCE [LARGE SCALE GENOMIC DNA]</scope>
    <source>
        <strain evidence="2 3">DSM 45385</strain>
    </source>
</reference>
<evidence type="ECO:0000313" key="2">
    <source>
        <dbReference type="EMBL" id="MBB5082292.1"/>
    </source>
</evidence>
<protein>
    <submittedName>
        <fullName evidence="2">Uncharacterized protein</fullName>
    </submittedName>
</protein>
<keyword evidence="3" id="KW-1185">Reference proteome</keyword>